<accession>A0A7W7ZI99</accession>
<keyword evidence="2" id="KW-0472">Membrane</keyword>
<dbReference type="InterPro" id="IPR027383">
    <property type="entry name" value="Znf_put"/>
</dbReference>
<comment type="caution">
    <text evidence="4">The sequence shown here is derived from an EMBL/GenBank/DDBJ whole genome shotgun (WGS) entry which is preliminary data.</text>
</comment>
<evidence type="ECO:0000256" key="2">
    <source>
        <dbReference type="SAM" id="Phobius"/>
    </source>
</evidence>
<proteinExistence type="predicted"/>
<dbReference type="Pfam" id="PF13490">
    <property type="entry name" value="zf-HC2"/>
    <property type="match status" value="1"/>
</dbReference>
<feature type="domain" description="Putative zinc-finger" evidence="3">
    <location>
        <begin position="4"/>
        <end position="38"/>
    </location>
</feature>
<dbReference type="InterPro" id="IPR041916">
    <property type="entry name" value="Anti_sigma_zinc_sf"/>
</dbReference>
<name>A0A7W7ZI99_9BACT</name>
<dbReference type="Proteomes" id="UP000540989">
    <property type="component" value="Unassembled WGS sequence"/>
</dbReference>
<feature type="transmembrane region" description="Helical" evidence="2">
    <location>
        <begin position="98"/>
        <end position="120"/>
    </location>
</feature>
<feature type="compositionally biased region" description="Polar residues" evidence="1">
    <location>
        <begin position="282"/>
        <end position="296"/>
    </location>
</feature>
<keyword evidence="5" id="KW-1185">Reference proteome</keyword>
<evidence type="ECO:0000313" key="5">
    <source>
        <dbReference type="Proteomes" id="UP000540989"/>
    </source>
</evidence>
<evidence type="ECO:0000256" key="1">
    <source>
        <dbReference type="SAM" id="MobiDB-lite"/>
    </source>
</evidence>
<reference evidence="4 5" key="1">
    <citation type="submission" date="2020-08" db="EMBL/GenBank/DDBJ databases">
        <title>Genomic Encyclopedia of Type Strains, Phase IV (KMG-V): Genome sequencing to study the core and pangenomes of soil and plant-associated prokaryotes.</title>
        <authorList>
            <person name="Whitman W."/>
        </authorList>
    </citation>
    <scope>NUCLEOTIDE SEQUENCE [LARGE SCALE GENOMIC DNA]</scope>
    <source>
        <strain evidence="4 5">M8UP14</strain>
    </source>
</reference>
<organism evidence="4 5">
    <name type="scientific">Granulicella aggregans</name>
    <dbReference type="NCBI Taxonomy" id="474949"/>
    <lineage>
        <taxon>Bacteria</taxon>
        <taxon>Pseudomonadati</taxon>
        <taxon>Acidobacteriota</taxon>
        <taxon>Terriglobia</taxon>
        <taxon>Terriglobales</taxon>
        <taxon>Acidobacteriaceae</taxon>
        <taxon>Granulicella</taxon>
    </lineage>
</organism>
<dbReference type="Gene3D" id="1.10.10.1320">
    <property type="entry name" value="Anti-sigma factor, zinc-finger domain"/>
    <property type="match status" value="1"/>
</dbReference>
<gene>
    <name evidence="4" type="ORF">HDF16_005119</name>
</gene>
<evidence type="ECO:0000313" key="4">
    <source>
        <dbReference type="EMBL" id="MBB5060383.1"/>
    </source>
</evidence>
<dbReference type="EMBL" id="JACHIP010000012">
    <property type="protein sequence ID" value="MBB5060383.1"/>
    <property type="molecule type" value="Genomic_DNA"/>
</dbReference>
<dbReference type="RefSeq" id="WP_184222636.1">
    <property type="nucleotide sequence ID" value="NZ_JACHIP010000012.1"/>
</dbReference>
<feature type="region of interest" description="Disordered" evidence="1">
    <location>
        <begin position="274"/>
        <end position="300"/>
    </location>
</feature>
<dbReference type="AlphaFoldDB" id="A0A7W7ZI99"/>
<keyword evidence="2" id="KW-1133">Transmembrane helix</keyword>
<evidence type="ECO:0000259" key="3">
    <source>
        <dbReference type="Pfam" id="PF13490"/>
    </source>
</evidence>
<sequence length="327" mass="35791">MNHCDEIRPKLQLLVDGELVADDQEEVLSHLHSCQGCQREVEELEAFSRQVRAARPQIQASASLRQNIENIFAQDQSTPISPSAATRMKIVPSRAKNVWQGATAAAICFAILTPVLLVVGQRRHNANMIRIGATRAQQDLESQKLPLDITTDSSKEVSDWFKSHLSFPFHMADAGIATEDRAKYKLAGGRLMTVNGERAALLSFKLPDEQISMIVLPGSAPMDTSGTTVHSDGVTLHAREQDGMHIVSWENRGQKYILVSHTTMSAAGSCTRCHAEGHSDNHGNQQSAKSISSSTRPSRELLASTTDLNGIFPTVKVGSLRLTSVRY</sequence>
<keyword evidence="2" id="KW-0812">Transmembrane</keyword>
<protein>
    <submittedName>
        <fullName evidence="4">Anti-sigma factor RsiW</fullName>
    </submittedName>
</protein>